<evidence type="ECO:0000256" key="1">
    <source>
        <dbReference type="SAM" id="SignalP"/>
    </source>
</evidence>
<dbReference type="Proteomes" id="UP000505355">
    <property type="component" value="Chromosome"/>
</dbReference>
<feature type="domain" description="SusE outer membrane protein" evidence="2">
    <location>
        <begin position="24"/>
        <end position="130"/>
    </location>
</feature>
<proteinExistence type="predicted"/>
<dbReference type="EMBL" id="CP054139">
    <property type="protein sequence ID" value="QKJ28695.1"/>
    <property type="molecule type" value="Genomic_DNA"/>
</dbReference>
<name>A0A7D4TSX5_9SPHI</name>
<feature type="signal peptide" evidence="1">
    <location>
        <begin position="1"/>
        <end position="20"/>
    </location>
</feature>
<evidence type="ECO:0000259" key="2">
    <source>
        <dbReference type="Pfam" id="PF14292"/>
    </source>
</evidence>
<dbReference type="KEGG" id="mmab:HQ865_02615"/>
<reference evidence="3 4" key="1">
    <citation type="submission" date="2020-05" db="EMBL/GenBank/DDBJ databases">
        <title>Mucilaginibacter mali sp. nov.</title>
        <authorList>
            <person name="Kim H.S."/>
            <person name="Lee K.C."/>
            <person name="Suh M.K."/>
            <person name="Kim J.-S."/>
            <person name="Han K.-I."/>
            <person name="Eom M.K."/>
            <person name="Shin Y.K."/>
            <person name="Lee J.-S."/>
        </authorList>
    </citation>
    <scope>NUCLEOTIDE SEQUENCE [LARGE SCALE GENOMIC DNA]</scope>
    <source>
        <strain evidence="3 4">G2-14</strain>
    </source>
</reference>
<evidence type="ECO:0000313" key="4">
    <source>
        <dbReference type="Proteomes" id="UP000505355"/>
    </source>
</evidence>
<dbReference type="InterPro" id="IPR025970">
    <property type="entry name" value="SusE"/>
</dbReference>
<dbReference type="CDD" id="cd12967">
    <property type="entry name" value="CBM_SusE-F_like_u1"/>
    <property type="match status" value="1"/>
</dbReference>
<keyword evidence="4" id="KW-1185">Reference proteome</keyword>
<dbReference type="PROSITE" id="PS51257">
    <property type="entry name" value="PROKAR_LIPOPROTEIN"/>
    <property type="match status" value="1"/>
</dbReference>
<accession>A0A7D4TSX5</accession>
<sequence length="358" mass="37237">MKALITKFLALGCLAVTVLASCKKDEIKTVAGVGSPSVLSASTTTPVLTKATLTSTAITIIGTPQSYGYNAAVSYSFQLAVKGTNFAAPTEVALPVGTFTKTYTVQDFNNLLLSMKLPVNQAAQVDVRLKSSLSATAGITYSNVITITATPFPLTAYIYVPGAYQGWNPATADSLQSATGNGVYTGIINFIGTDFHFKVTPAKKWDVAYGDAGGGKISTSGGDILSPQAGVTQVTVDLNQNTITFGTPAFYFSAIGDATALGWGGDTDMKYVYATGNWELTTNLTAGGAFKVRMNHDWGTSFGLLATPDGKTLTSNNGGNVPITTAGTYKITFTPAYTTDGNGKTTVNGTAGYTLVKQ</sequence>
<dbReference type="Gene3D" id="2.60.40.3620">
    <property type="match status" value="2"/>
</dbReference>
<organism evidence="3 4">
    <name type="scientific">Mucilaginibacter mali</name>
    <dbReference type="NCBI Taxonomy" id="2740462"/>
    <lineage>
        <taxon>Bacteria</taxon>
        <taxon>Pseudomonadati</taxon>
        <taxon>Bacteroidota</taxon>
        <taxon>Sphingobacteriia</taxon>
        <taxon>Sphingobacteriales</taxon>
        <taxon>Sphingobacteriaceae</taxon>
        <taxon>Mucilaginibacter</taxon>
    </lineage>
</organism>
<dbReference type="AlphaFoldDB" id="A0A7D4TSX5"/>
<evidence type="ECO:0000313" key="3">
    <source>
        <dbReference type="EMBL" id="QKJ28695.1"/>
    </source>
</evidence>
<gene>
    <name evidence="3" type="ORF">HQ865_02615</name>
</gene>
<protein>
    <submittedName>
        <fullName evidence="3">SusE domain-containing protein</fullName>
    </submittedName>
</protein>
<keyword evidence="1" id="KW-0732">Signal</keyword>
<dbReference type="Pfam" id="PF14292">
    <property type="entry name" value="SusE"/>
    <property type="match status" value="1"/>
</dbReference>
<dbReference type="RefSeq" id="WP_173413395.1">
    <property type="nucleotide sequence ID" value="NZ_CP054139.1"/>
</dbReference>
<dbReference type="CDD" id="cd12956">
    <property type="entry name" value="CBM_SusE-F_like"/>
    <property type="match status" value="1"/>
</dbReference>
<feature type="chain" id="PRO_5028957101" evidence="1">
    <location>
        <begin position="21"/>
        <end position="358"/>
    </location>
</feature>